<dbReference type="EMBL" id="JACMSC010000015">
    <property type="protein sequence ID" value="KAG6486227.1"/>
    <property type="molecule type" value="Genomic_DNA"/>
</dbReference>
<name>A0A8J5KE07_ZINOF</name>
<keyword evidence="2" id="KW-1185">Reference proteome</keyword>
<dbReference type="PANTHER" id="PTHR47076:SF1">
    <property type="entry name" value="NHL DOMAIN PROTEIN"/>
    <property type="match status" value="1"/>
</dbReference>
<gene>
    <name evidence="1" type="ORF">ZIOFF_054797</name>
</gene>
<dbReference type="AlphaFoldDB" id="A0A8J5KE07"/>
<protein>
    <submittedName>
        <fullName evidence="1">Uncharacterized protein</fullName>
    </submittedName>
</protein>
<reference evidence="1 2" key="1">
    <citation type="submission" date="2020-08" db="EMBL/GenBank/DDBJ databases">
        <title>Plant Genome Project.</title>
        <authorList>
            <person name="Zhang R.-G."/>
        </authorList>
    </citation>
    <scope>NUCLEOTIDE SEQUENCE [LARGE SCALE GENOMIC DNA]</scope>
    <source>
        <tissue evidence="1">Rhizome</tissue>
    </source>
</reference>
<proteinExistence type="predicted"/>
<comment type="caution">
    <text evidence="1">The sequence shown here is derived from an EMBL/GenBank/DDBJ whole genome shotgun (WGS) entry which is preliminary data.</text>
</comment>
<evidence type="ECO:0000313" key="2">
    <source>
        <dbReference type="Proteomes" id="UP000734854"/>
    </source>
</evidence>
<accession>A0A8J5KE07</accession>
<organism evidence="1 2">
    <name type="scientific">Zingiber officinale</name>
    <name type="common">Ginger</name>
    <name type="synonym">Amomum zingiber</name>
    <dbReference type="NCBI Taxonomy" id="94328"/>
    <lineage>
        <taxon>Eukaryota</taxon>
        <taxon>Viridiplantae</taxon>
        <taxon>Streptophyta</taxon>
        <taxon>Embryophyta</taxon>
        <taxon>Tracheophyta</taxon>
        <taxon>Spermatophyta</taxon>
        <taxon>Magnoliopsida</taxon>
        <taxon>Liliopsida</taxon>
        <taxon>Zingiberales</taxon>
        <taxon>Zingiberaceae</taxon>
        <taxon>Zingiber</taxon>
    </lineage>
</organism>
<dbReference type="PANTHER" id="PTHR47076">
    <property type="entry name" value="NHL DOMAIN PROTEIN"/>
    <property type="match status" value="1"/>
</dbReference>
<evidence type="ECO:0000313" key="1">
    <source>
        <dbReference type="EMBL" id="KAG6486227.1"/>
    </source>
</evidence>
<dbReference type="Proteomes" id="UP000734854">
    <property type="component" value="Unassembled WGS sequence"/>
</dbReference>
<sequence>MTNDDLSNPIERLPFSVMAPATILREASDNTPRHRTTGCFSFNFCSPCSSSSSSSHSASEPWHGSWWNRVISKIRDFSDKVVAPRWKTLVRSFSRKNDNNQHHSGGDDGWRTRSMARFQYDPMSYALNFDEGPEDEDAQFGHRDFSARFAAPTSA</sequence>